<dbReference type="EMBL" id="FUYL01000008">
    <property type="protein sequence ID" value="SKB64683.1"/>
    <property type="molecule type" value="Genomic_DNA"/>
</dbReference>
<protein>
    <submittedName>
        <fullName evidence="1">Uncharacterized protein</fullName>
    </submittedName>
</protein>
<proteinExistence type="predicted"/>
<dbReference type="Proteomes" id="UP000190339">
    <property type="component" value="Unassembled WGS sequence"/>
</dbReference>
<name>A0A1T5CZD2_9FLAO</name>
<dbReference type="AlphaFoldDB" id="A0A1T5CZD2"/>
<evidence type="ECO:0000313" key="1">
    <source>
        <dbReference type="EMBL" id="SKB64683.1"/>
    </source>
</evidence>
<gene>
    <name evidence="1" type="ORF">SAMN05660866_02547</name>
</gene>
<dbReference type="STRING" id="561365.SAMN05660866_02547"/>
<dbReference type="RefSeq" id="WP_079512998.1">
    <property type="nucleotide sequence ID" value="NZ_CAXBOB010000191.1"/>
</dbReference>
<dbReference type="OrthoDB" id="1114031at2"/>
<reference evidence="2" key="1">
    <citation type="submission" date="2017-02" db="EMBL/GenBank/DDBJ databases">
        <authorList>
            <person name="Varghese N."/>
            <person name="Submissions S."/>
        </authorList>
    </citation>
    <scope>NUCLEOTIDE SEQUENCE [LARGE SCALE GENOMIC DNA]</scope>
    <source>
        <strain evidence="2">DSM 23546</strain>
    </source>
</reference>
<dbReference type="PROSITE" id="PS51257">
    <property type="entry name" value="PROKAR_LIPOPROTEIN"/>
    <property type="match status" value="1"/>
</dbReference>
<keyword evidence="2" id="KW-1185">Reference proteome</keyword>
<sequence length="264" mass="28441">MKIVTHTFKKLCFLATGLFLVYSCSNDAEKDEDVELTQTELHAILETEDVSGVVDTALYELFMNSGATGKFNSSNECYSAIYSDSGYTATFNNCVLNGTENVNGTLTVSYNLESEASSFTAMYTDFYVGSIKINGTKSYVVTANSNNSSISFETTSNLTLTMEEGSTISENGTKSFTLTFGDSLETTTFSIDGDWVVDIDGSTYTVAVNSVLEGNFACSYLNVGSMTVAKNGLSIIVDFGDGTCDDIATVIYPNGKVEEISLRD</sequence>
<accession>A0A1T5CZD2</accession>
<organism evidence="1 2">
    <name type="scientific">Maribacter arcticus</name>
    <dbReference type="NCBI Taxonomy" id="561365"/>
    <lineage>
        <taxon>Bacteria</taxon>
        <taxon>Pseudomonadati</taxon>
        <taxon>Bacteroidota</taxon>
        <taxon>Flavobacteriia</taxon>
        <taxon>Flavobacteriales</taxon>
        <taxon>Flavobacteriaceae</taxon>
        <taxon>Maribacter</taxon>
    </lineage>
</organism>
<evidence type="ECO:0000313" key="2">
    <source>
        <dbReference type="Proteomes" id="UP000190339"/>
    </source>
</evidence>